<proteinExistence type="predicted"/>
<evidence type="ECO:0008006" key="3">
    <source>
        <dbReference type="Google" id="ProtNLM"/>
    </source>
</evidence>
<accession>A0A1I6BK49</accession>
<gene>
    <name evidence="1" type="ORF">SAMN05216578_104209</name>
</gene>
<dbReference type="Proteomes" id="UP000242815">
    <property type="component" value="Unassembled WGS sequence"/>
</dbReference>
<reference evidence="1 2" key="1">
    <citation type="submission" date="2016-10" db="EMBL/GenBank/DDBJ databases">
        <authorList>
            <person name="de Groot N.N."/>
        </authorList>
    </citation>
    <scope>NUCLEOTIDE SEQUENCE [LARGE SCALE GENOMIC DNA]</scope>
    <source>
        <strain evidence="1 2">JCM 18415</strain>
    </source>
</reference>
<organism evidence="1 2">
    <name type="scientific">Halopseudomonas formosensis</name>
    <dbReference type="NCBI Taxonomy" id="1002526"/>
    <lineage>
        <taxon>Bacteria</taxon>
        <taxon>Pseudomonadati</taxon>
        <taxon>Pseudomonadota</taxon>
        <taxon>Gammaproteobacteria</taxon>
        <taxon>Pseudomonadales</taxon>
        <taxon>Pseudomonadaceae</taxon>
        <taxon>Halopseudomonas</taxon>
    </lineage>
</organism>
<evidence type="ECO:0000313" key="1">
    <source>
        <dbReference type="EMBL" id="SFQ81319.1"/>
    </source>
</evidence>
<dbReference type="Pfam" id="PF16105">
    <property type="entry name" value="DUF4823"/>
    <property type="match status" value="1"/>
</dbReference>
<evidence type="ECO:0000313" key="2">
    <source>
        <dbReference type="Proteomes" id="UP000242815"/>
    </source>
</evidence>
<dbReference type="EMBL" id="FOYD01000004">
    <property type="protein sequence ID" value="SFQ81319.1"/>
    <property type="molecule type" value="Genomic_DNA"/>
</dbReference>
<dbReference type="InterPro" id="IPR032248">
    <property type="entry name" value="DUF4823"/>
</dbReference>
<dbReference type="PROSITE" id="PS51257">
    <property type="entry name" value="PROKAR_LIPOPROTEIN"/>
    <property type="match status" value="1"/>
</dbReference>
<name>A0A1I6BK49_9GAMM</name>
<dbReference type="STRING" id="1002526.SAMN05216578_104209"/>
<protein>
    <recommendedName>
        <fullName evidence="3">DUF4823 domain-containing protein</fullName>
    </recommendedName>
</protein>
<dbReference type="AlphaFoldDB" id="A0A1I6BK49"/>
<sequence>MKRMRALRVVMIGLAGLLLGGCMPSQMVEEGRYYLGDAGLLDNYRIQRGGNWRLQADSRLYIAQSHFVPVGHTGARPNILAEEAFAAAVQVFPQVRRAEQPLGLDEALGKARQKGMDYLLYTRFASARASGEGDTAAPAPEEGHVGRDHVILQMLLMEASTERLVDFTTIESRTGFLDFSRSRPEDLLREPMQAYTRQLLGSR</sequence>